<proteinExistence type="predicted"/>
<evidence type="ECO:0000313" key="1">
    <source>
        <dbReference type="EMBL" id="KAJ6803303.1"/>
    </source>
</evidence>
<name>A0AAX6EH26_IRIPA</name>
<protein>
    <submittedName>
        <fullName evidence="1">Extensin</fullName>
    </submittedName>
</protein>
<reference evidence="1" key="2">
    <citation type="submission" date="2023-04" db="EMBL/GenBank/DDBJ databases">
        <authorList>
            <person name="Bruccoleri R.E."/>
            <person name="Oakeley E.J."/>
            <person name="Faust A.-M."/>
            <person name="Dessus-Babus S."/>
            <person name="Altorfer M."/>
            <person name="Burckhardt D."/>
            <person name="Oertli M."/>
            <person name="Naumann U."/>
            <person name="Petersen F."/>
            <person name="Wong J."/>
        </authorList>
    </citation>
    <scope>NUCLEOTIDE SEQUENCE</scope>
    <source>
        <strain evidence="1">GSM-AAB239-AS_SAM_17_03QT</strain>
        <tissue evidence="1">Leaf</tissue>
    </source>
</reference>
<reference evidence="1" key="1">
    <citation type="journal article" date="2023" name="GigaByte">
        <title>Genome assembly of the bearded iris, Iris pallida Lam.</title>
        <authorList>
            <person name="Bruccoleri R.E."/>
            <person name="Oakeley E.J."/>
            <person name="Faust A.M.E."/>
            <person name="Altorfer M."/>
            <person name="Dessus-Babus S."/>
            <person name="Burckhardt D."/>
            <person name="Oertli M."/>
            <person name="Naumann U."/>
            <person name="Petersen F."/>
            <person name="Wong J."/>
        </authorList>
    </citation>
    <scope>NUCLEOTIDE SEQUENCE</scope>
    <source>
        <strain evidence="1">GSM-AAB239-AS_SAM_17_03QT</strain>
    </source>
</reference>
<evidence type="ECO:0000313" key="2">
    <source>
        <dbReference type="Proteomes" id="UP001140949"/>
    </source>
</evidence>
<sequence>MGAESCCLVWLYMKKSRSLMHNIWAVRLQCCCDNYRSLVY</sequence>
<gene>
    <name evidence="1" type="ORF">M6B38_107815</name>
</gene>
<organism evidence="1 2">
    <name type="scientific">Iris pallida</name>
    <name type="common">Sweet iris</name>
    <dbReference type="NCBI Taxonomy" id="29817"/>
    <lineage>
        <taxon>Eukaryota</taxon>
        <taxon>Viridiplantae</taxon>
        <taxon>Streptophyta</taxon>
        <taxon>Embryophyta</taxon>
        <taxon>Tracheophyta</taxon>
        <taxon>Spermatophyta</taxon>
        <taxon>Magnoliopsida</taxon>
        <taxon>Liliopsida</taxon>
        <taxon>Asparagales</taxon>
        <taxon>Iridaceae</taxon>
        <taxon>Iridoideae</taxon>
        <taxon>Irideae</taxon>
        <taxon>Iris</taxon>
    </lineage>
</organism>
<dbReference type="AlphaFoldDB" id="A0AAX6EH26"/>
<keyword evidence="2" id="KW-1185">Reference proteome</keyword>
<dbReference type="Proteomes" id="UP001140949">
    <property type="component" value="Unassembled WGS sequence"/>
</dbReference>
<accession>A0AAX6EH26</accession>
<comment type="caution">
    <text evidence="1">The sequence shown here is derived from an EMBL/GenBank/DDBJ whole genome shotgun (WGS) entry which is preliminary data.</text>
</comment>
<dbReference type="EMBL" id="JANAVB010036615">
    <property type="protein sequence ID" value="KAJ6803303.1"/>
    <property type="molecule type" value="Genomic_DNA"/>
</dbReference>